<keyword evidence="2" id="KW-1185">Reference proteome</keyword>
<name>A0AC60R3S4_IXOPE</name>
<evidence type="ECO:0000313" key="1">
    <source>
        <dbReference type="EMBL" id="KAG0445647.1"/>
    </source>
</evidence>
<accession>A0AC60R3S4</accession>
<sequence length="164" mass="17732">MSAGRSLSLFLQVLGLIVVQCGTVYTSTVKDDASPSDGTCPVILPWLCNASSLDLSKLCLTFNRDYSRQLCSTSCDGRVYQRLLDHPPSGFGADMSAGRSLSLFLQQASNVTMIAFYKPGIQQTSSVLPFSISLQAPTVDHLTTKDTATHARLVFHMCIILPIA</sequence>
<evidence type="ECO:0000313" key="2">
    <source>
        <dbReference type="Proteomes" id="UP000805193"/>
    </source>
</evidence>
<comment type="caution">
    <text evidence="1">The sequence shown here is derived from an EMBL/GenBank/DDBJ whole genome shotgun (WGS) entry which is preliminary data.</text>
</comment>
<reference evidence="1 2" key="1">
    <citation type="journal article" date="2020" name="Cell">
        <title>Large-Scale Comparative Analyses of Tick Genomes Elucidate Their Genetic Diversity and Vector Capacities.</title>
        <authorList>
            <consortium name="Tick Genome and Microbiome Consortium (TIGMIC)"/>
            <person name="Jia N."/>
            <person name="Wang J."/>
            <person name="Shi W."/>
            <person name="Du L."/>
            <person name="Sun Y."/>
            <person name="Zhan W."/>
            <person name="Jiang J.F."/>
            <person name="Wang Q."/>
            <person name="Zhang B."/>
            <person name="Ji P."/>
            <person name="Bell-Sakyi L."/>
            <person name="Cui X.M."/>
            <person name="Yuan T.T."/>
            <person name="Jiang B.G."/>
            <person name="Yang W.F."/>
            <person name="Lam T.T."/>
            <person name="Chang Q.C."/>
            <person name="Ding S.J."/>
            <person name="Wang X.J."/>
            <person name="Zhu J.G."/>
            <person name="Ruan X.D."/>
            <person name="Zhao L."/>
            <person name="Wei J.T."/>
            <person name="Ye R.Z."/>
            <person name="Que T.C."/>
            <person name="Du C.H."/>
            <person name="Zhou Y.H."/>
            <person name="Cheng J.X."/>
            <person name="Dai P.F."/>
            <person name="Guo W.B."/>
            <person name="Han X.H."/>
            <person name="Huang E.J."/>
            <person name="Li L.F."/>
            <person name="Wei W."/>
            <person name="Gao Y.C."/>
            <person name="Liu J.Z."/>
            <person name="Shao H.Z."/>
            <person name="Wang X."/>
            <person name="Wang C.C."/>
            <person name="Yang T.C."/>
            <person name="Huo Q.B."/>
            <person name="Li W."/>
            <person name="Chen H.Y."/>
            <person name="Chen S.E."/>
            <person name="Zhou L.G."/>
            <person name="Ni X.B."/>
            <person name="Tian J.H."/>
            <person name="Sheng Y."/>
            <person name="Liu T."/>
            <person name="Pan Y.S."/>
            <person name="Xia L.Y."/>
            <person name="Li J."/>
            <person name="Zhao F."/>
            <person name="Cao W.C."/>
        </authorList>
    </citation>
    <scope>NUCLEOTIDE SEQUENCE [LARGE SCALE GENOMIC DNA]</scope>
    <source>
        <strain evidence="1">Iper-2018</strain>
    </source>
</reference>
<dbReference type="Proteomes" id="UP000805193">
    <property type="component" value="Unassembled WGS sequence"/>
</dbReference>
<proteinExistence type="predicted"/>
<gene>
    <name evidence="1" type="ORF">HPB47_013238</name>
</gene>
<dbReference type="EMBL" id="JABSTQ010000125">
    <property type="protein sequence ID" value="KAG0445647.1"/>
    <property type="molecule type" value="Genomic_DNA"/>
</dbReference>
<protein>
    <submittedName>
        <fullName evidence="1">Uncharacterized protein</fullName>
    </submittedName>
</protein>
<organism evidence="1 2">
    <name type="scientific">Ixodes persulcatus</name>
    <name type="common">Taiga tick</name>
    <dbReference type="NCBI Taxonomy" id="34615"/>
    <lineage>
        <taxon>Eukaryota</taxon>
        <taxon>Metazoa</taxon>
        <taxon>Ecdysozoa</taxon>
        <taxon>Arthropoda</taxon>
        <taxon>Chelicerata</taxon>
        <taxon>Arachnida</taxon>
        <taxon>Acari</taxon>
        <taxon>Parasitiformes</taxon>
        <taxon>Ixodida</taxon>
        <taxon>Ixodoidea</taxon>
        <taxon>Ixodidae</taxon>
        <taxon>Ixodinae</taxon>
        <taxon>Ixodes</taxon>
    </lineage>
</organism>